<dbReference type="FunFam" id="1.10.287.70:FF:000245">
    <property type="entry name" value="Voltage-gated sodium channel Nav2.1"/>
    <property type="match status" value="1"/>
</dbReference>
<feature type="transmembrane region" description="Helical" evidence="8">
    <location>
        <begin position="643"/>
        <end position="665"/>
    </location>
</feature>
<dbReference type="PANTHER" id="PTHR10037">
    <property type="entry name" value="VOLTAGE-GATED CATION CHANNEL CALCIUM AND SODIUM"/>
    <property type="match status" value="1"/>
</dbReference>
<feature type="transmembrane region" description="Helical" evidence="8">
    <location>
        <begin position="433"/>
        <end position="462"/>
    </location>
</feature>
<dbReference type="EMBL" id="HQ877454">
    <property type="protein sequence ID" value="AEX00067.1"/>
    <property type="molecule type" value="mRNA"/>
</dbReference>
<evidence type="ECO:0000256" key="8">
    <source>
        <dbReference type="SAM" id="Phobius"/>
    </source>
</evidence>
<dbReference type="Gene3D" id="1.20.120.350">
    <property type="entry name" value="Voltage-gated potassium channels. Chain C"/>
    <property type="match status" value="4"/>
</dbReference>
<accession>I6NNR9</accession>
<dbReference type="InterPro" id="IPR001696">
    <property type="entry name" value="Na_channel_asu"/>
</dbReference>
<dbReference type="PANTHER" id="PTHR10037:SF62">
    <property type="entry name" value="SODIUM CHANNEL PROTEIN 60E"/>
    <property type="match status" value="1"/>
</dbReference>
<feature type="transmembrane region" description="Helical" evidence="8">
    <location>
        <begin position="1254"/>
        <end position="1281"/>
    </location>
</feature>
<feature type="transmembrane region" description="Helical" evidence="8">
    <location>
        <begin position="935"/>
        <end position="958"/>
    </location>
</feature>
<evidence type="ECO:0000256" key="2">
    <source>
        <dbReference type="ARBA" id="ARBA00022475"/>
    </source>
</evidence>
<dbReference type="InterPro" id="IPR044564">
    <property type="entry name" value="Na_chnl_inactivation_gate"/>
</dbReference>
<dbReference type="InterPro" id="IPR002048">
    <property type="entry name" value="EF_hand_dom"/>
</dbReference>
<feature type="transmembrane region" description="Helical" evidence="8">
    <location>
        <begin position="468"/>
        <end position="490"/>
    </location>
</feature>
<dbReference type="CDD" id="cd13433">
    <property type="entry name" value="Na_channel_gate"/>
    <property type="match status" value="1"/>
</dbReference>
<evidence type="ECO:0000256" key="4">
    <source>
        <dbReference type="ARBA" id="ARBA00022737"/>
    </source>
</evidence>
<dbReference type="InterPro" id="IPR043203">
    <property type="entry name" value="VGCC_Ca_Na"/>
</dbReference>
<evidence type="ECO:0000256" key="1">
    <source>
        <dbReference type="ARBA" id="ARBA00004651"/>
    </source>
</evidence>
<feature type="domain" description="EF-hand" evidence="9">
    <location>
        <begin position="1443"/>
        <end position="1478"/>
    </location>
</feature>
<name>I6NNR9_MONBE</name>
<feature type="transmembrane region" description="Helical" evidence="8">
    <location>
        <begin position="66"/>
        <end position="89"/>
    </location>
</feature>
<feature type="transmembrane region" description="Helical" evidence="8">
    <location>
        <begin position="1218"/>
        <end position="1242"/>
    </location>
</feature>
<evidence type="ECO:0000256" key="3">
    <source>
        <dbReference type="ARBA" id="ARBA00022692"/>
    </source>
</evidence>
<feature type="transmembrane region" description="Helical" evidence="8">
    <location>
        <begin position="978"/>
        <end position="1007"/>
    </location>
</feature>
<feature type="transmembrane region" description="Helical" evidence="8">
    <location>
        <begin position="318"/>
        <end position="344"/>
    </location>
</feature>
<keyword evidence="7" id="KW-1015">Disulfide bond</keyword>
<dbReference type="InterPro" id="IPR027359">
    <property type="entry name" value="Volt_channel_dom_sf"/>
</dbReference>
<dbReference type="GO" id="GO:0005248">
    <property type="term" value="F:voltage-gated sodium channel activity"/>
    <property type="evidence" value="ECO:0007669"/>
    <property type="project" value="InterPro"/>
</dbReference>
<keyword evidence="3 8" id="KW-0812">Transmembrane</keyword>
<feature type="transmembrane region" description="Helical" evidence="8">
    <location>
        <begin position="861"/>
        <end position="880"/>
    </location>
</feature>
<feature type="transmembrane region" description="Helical" evidence="8">
    <location>
        <begin position="568"/>
        <end position="591"/>
    </location>
</feature>
<keyword evidence="10" id="KW-0406">Ion transport</keyword>
<evidence type="ECO:0000313" key="10">
    <source>
        <dbReference type="EMBL" id="AEX00067.1"/>
    </source>
</evidence>
<feature type="transmembrane region" description="Helical" evidence="8">
    <location>
        <begin position="1404"/>
        <end position="1426"/>
    </location>
</feature>
<organism evidence="10">
    <name type="scientific">Monosiga brevicollis</name>
    <name type="common">Choanoflagellate</name>
    <dbReference type="NCBI Taxonomy" id="81824"/>
    <lineage>
        <taxon>Eukaryota</taxon>
        <taxon>Choanoflagellata</taxon>
        <taxon>Craspedida</taxon>
        <taxon>Salpingoecidae</taxon>
        <taxon>Monosiga</taxon>
    </lineage>
</organism>
<feature type="transmembrane region" description="Helical" evidence="8">
    <location>
        <begin position="134"/>
        <end position="157"/>
    </location>
</feature>
<keyword evidence="10" id="KW-0813">Transport</keyword>
<feature type="transmembrane region" description="Helical" evidence="8">
    <location>
        <begin position="1302"/>
        <end position="1330"/>
    </location>
</feature>
<feature type="transmembrane region" description="Helical" evidence="8">
    <location>
        <begin position="1101"/>
        <end position="1125"/>
    </location>
</feature>
<keyword evidence="4" id="KW-0677">Repeat</keyword>
<dbReference type="GO" id="GO:0001518">
    <property type="term" value="C:voltage-gated sodium channel complex"/>
    <property type="evidence" value="ECO:0007669"/>
    <property type="project" value="InterPro"/>
</dbReference>
<dbReference type="FunFam" id="1.20.120.350:FF:000066">
    <property type="entry name" value="Sodium channel protein"/>
    <property type="match status" value="1"/>
</dbReference>
<protein>
    <submittedName>
        <fullName evidence="10">Voltage-gated sodium channel Nav2.1</fullName>
    </submittedName>
</protein>
<dbReference type="GO" id="GO:0005509">
    <property type="term" value="F:calcium ion binding"/>
    <property type="evidence" value="ECO:0007669"/>
    <property type="project" value="InterPro"/>
</dbReference>
<evidence type="ECO:0000256" key="5">
    <source>
        <dbReference type="ARBA" id="ARBA00022989"/>
    </source>
</evidence>
<feature type="transmembrane region" description="Helical" evidence="8">
    <location>
        <begin position="1189"/>
        <end position="1206"/>
    </location>
</feature>
<feature type="transmembrane region" description="Helical" evidence="8">
    <location>
        <begin position="182"/>
        <end position="206"/>
    </location>
</feature>
<dbReference type="FunFam" id="1.10.287.70:FF:000217">
    <property type="entry name" value="Sodium channel protein"/>
    <property type="match status" value="1"/>
</dbReference>
<proteinExistence type="evidence at transcript level"/>
<evidence type="ECO:0000256" key="7">
    <source>
        <dbReference type="ARBA" id="ARBA00023157"/>
    </source>
</evidence>
<dbReference type="FunFam" id="1.20.120.350:FF:000068">
    <property type="entry name" value="Sodium channel protein"/>
    <property type="match status" value="2"/>
</dbReference>
<keyword evidence="2" id="KW-1003">Cell membrane</keyword>
<keyword evidence="6 8" id="KW-0472">Membrane</keyword>
<evidence type="ECO:0000259" key="9">
    <source>
        <dbReference type="PROSITE" id="PS50222"/>
    </source>
</evidence>
<dbReference type="Gene3D" id="1.10.238.10">
    <property type="entry name" value="EF-hand"/>
    <property type="match status" value="1"/>
</dbReference>
<reference evidence="10" key="1">
    <citation type="journal article" date="2012" name="Cell Rep.">
        <title>Convergent evolution of sodium ion selectivity in metazoan neuronal signaling.</title>
        <authorList>
            <person name="Gur Barzilai M."/>
            <person name="Reitzel A.M."/>
            <person name="Kraus J.E."/>
            <person name="Gordon D."/>
            <person name="Technau U."/>
            <person name="Gurevitz M."/>
            <person name="Moran Y."/>
        </authorList>
    </citation>
    <scope>NUCLEOTIDE SEQUENCE</scope>
</reference>
<sequence>MGSPAPRGPSRMSRVSFAASLASSLGITSSIPSSWHLVRKFGQTEPIQIWTGGCIPAQARMRQVAISVFVLSPTFDYFIFFIIVLNAIFMALSHPPPYAEYIFTAIYTIEMMGKMFAMGIVRNRLCYLREPFNILDAFVVALSCLTFIPSVGSYAAIRTLRVFRALRSITALPRLRAMVNSLWRCVVALCSVLTLLAFALILFSIISLQLYAGTLRHKCVALAPSGLSDAAWDSWIHNATHWATNADGDYLLCGNMSSARRCPSDYVCLSRLLPNPNYGFTSFDNMGAAALTNFQVLTLDFWEDVYNKVLETNGKGHLIIFIILVFVGCFFIINLVLAIVAMAYSREVKVEATRRATLASRVMSIAHAGFTDLPITRRLSTSAAALESENAETESIAPATRGETRAAKDPISKHAVSRPKAEQLSAWTRVRRALFTVATAQQFATFITIVIVLNTITLAMWYPQAPSAYLAGLAICNYVWTGIFVVELLIKLGGLGLRSYFASGWNRFDCLVVTLSIVEIIIEATTDSSTGGLSILRSFRLLRVLKLARSWKTMQHLVGVVGRSLSDLLSLTIILLIIMYIFAVMGFQLFRTDYTRDKFEGELPRWNFEDFGHAFMVVFRVLCGEWIELLWETMHAAGYGAVVYYVIVLVVGNFIVLNLFLALLLSAFDVTELASVAGSSNSTLASSRSSLLSVSSNDHATISTDQDKVSLQGCSASTPIVLNEVNPAPRSEGIALAQAPPTVMINPQQESQNMFDQRNSAPGLLGPAQAPCLIQSVPLQASKKEGVDSVAKQSAPKGLRRLWTSKKIAPITLTSGESSGHSEPQSSPRKRMACCIWSAQCWASYKASRVKRAASRVVNHWLFETFIQVLILWSSIMLCFEDASLHRNDRLQQTLTGMNIFFTTVFVFEALLKIFAWGPYEYFRGDNRWWNRLDFFITLVSLIDLISAGADLTALRSLRTLRALRPLRAISRWEGMRVVVNALLSAIPAIANVLLVCALFWLIFAIVGVQFFGARFGRCVDADGELVPRTEVRSRADCASASSIAAGYTWVNPTVNFDNILNAFVALLQVATFEGWMEIMEAAVDAQGVDKQPQRETQFEAYIFFVVFIIFGGFFTLNLFIGVIIDTFNRLKAELKEGRNLFLTEGQQQFITQLQSALRAKPKRRYERPQRRWRGWCYDVATGPYLEPFIIGCIGLNAIVFCMYYYDEPAALTRFQTIINLVFAGIFTVEALIKIAALGRAYFATGWNRFDFCIVVLTFVGIVVEAVSSSLPMSPTTLRVLRLLRVIRVLRVVKQARGIQRLLTTMVMSAPALLNIGTLLFVVLFVYAIVGMTLFAHVKFTGPVVDNFMNFRNFGNALVLLFRLSTGAGWNDVLEACSIQAPDCDPTYLDLPNGNCGDPLAAKFYFSTFVVVTFLILINMYIAVILENLAFVQAEEKLPLTSAEIEVFYEKWAHYDPDADRFILYHDLHALFAALPPPLVTQTMTWGRIAALNIPLYAGDKVHCSDVLHALIMQVVRQQDEEHLLTEEQIHQRVEDHMSRAFPDRQQLSKIDSTWDRLREQQAARRLQRHVRKWLEGRRAIRVQSSRK</sequence>
<feature type="transmembrane region" description="Helical" evidence="8">
    <location>
        <begin position="900"/>
        <end position="920"/>
    </location>
</feature>
<keyword evidence="5 8" id="KW-1133">Transmembrane helix</keyword>
<keyword evidence="10" id="KW-0407">Ion channel</keyword>
<dbReference type="Gene3D" id="1.10.287.70">
    <property type="match status" value="4"/>
</dbReference>
<evidence type="ECO:0000256" key="6">
    <source>
        <dbReference type="ARBA" id="ARBA00023136"/>
    </source>
</evidence>
<dbReference type="InterPro" id="IPR005821">
    <property type="entry name" value="Ion_trans_dom"/>
</dbReference>
<comment type="subcellular location">
    <subcellularLocation>
        <location evidence="1">Cell membrane</location>
        <topology evidence="1">Multi-pass membrane protein</topology>
    </subcellularLocation>
</comment>
<dbReference type="PROSITE" id="PS50222">
    <property type="entry name" value="EF_HAND_2"/>
    <property type="match status" value="1"/>
</dbReference>
<dbReference type="Pfam" id="PF00520">
    <property type="entry name" value="Ion_trans"/>
    <property type="match status" value="4"/>
</dbReference>
<dbReference type="PRINTS" id="PR00170">
    <property type="entry name" value="NACHANNEL"/>
</dbReference>
<dbReference type="SUPFAM" id="SSF81324">
    <property type="entry name" value="Voltage-gated potassium channels"/>
    <property type="match status" value="4"/>
</dbReference>